<keyword evidence="1" id="KW-0805">Transcription regulation</keyword>
<dbReference type="InterPro" id="IPR011051">
    <property type="entry name" value="RmlC_Cupin_sf"/>
</dbReference>
<accession>A0A7G9GQ41</accession>
<dbReference type="InterPro" id="IPR013096">
    <property type="entry name" value="Cupin_2"/>
</dbReference>
<evidence type="ECO:0000256" key="1">
    <source>
        <dbReference type="ARBA" id="ARBA00023015"/>
    </source>
</evidence>
<dbReference type="InterPro" id="IPR014710">
    <property type="entry name" value="RmlC-like_jellyroll"/>
</dbReference>
<gene>
    <name evidence="5" type="ORF">H9Q80_02925</name>
</gene>
<dbReference type="Gene3D" id="2.60.120.10">
    <property type="entry name" value="Jelly Rolls"/>
    <property type="match status" value="1"/>
</dbReference>
<dbReference type="SUPFAM" id="SSF46689">
    <property type="entry name" value="Homeodomain-like"/>
    <property type="match status" value="1"/>
</dbReference>
<protein>
    <submittedName>
        <fullName evidence="5">AraC family transcriptional regulator</fullName>
    </submittedName>
</protein>
<evidence type="ECO:0000313" key="5">
    <source>
        <dbReference type="EMBL" id="QNM12923.1"/>
    </source>
</evidence>
<proteinExistence type="predicted"/>
<dbReference type="Proteomes" id="UP000515856">
    <property type="component" value="Chromosome"/>
</dbReference>
<reference evidence="5 6" key="1">
    <citation type="submission" date="2020-08" db="EMBL/GenBank/DDBJ databases">
        <authorList>
            <person name="Liu C."/>
            <person name="Sun Q."/>
        </authorList>
    </citation>
    <scope>NUCLEOTIDE SEQUENCE [LARGE SCALE GENOMIC DNA]</scope>
    <source>
        <strain evidence="5 6">NSJ-61</strain>
    </source>
</reference>
<dbReference type="KEGG" id="ehn:H9Q80_02925"/>
<dbReference type="PANTHER" id="PTHR43280:SF28">
    <property type="entry name" value="HTH-TYPE TRANSCRIPTIONAL ACTIVATOR RHAS"/>
    <property type="match status" value="1"/>
</dbReference>
<evidence type="ECO:0000313" key="6">
    <source>
        <dbReference type="Proteomes" id="UP000515856"/>
    </source>
</evidence>
<dbReference type="Pfam" id="PF07883">
    <property type="entry name" value="Cupin_2"/>
    <property type="match status" value="1"/>
</dbReference>
<dbReference type="GO" id="GO:0043565">
    <property type="term" value="F:sequence-specific DNA binding"/>
    <property type="evidence" value="ECO:0007669"/>
    <property type="project" value="InterPro"/>
</dbReference>
<sequence>MNIHDLEEFLHLNTAGERWHLAHPGELSPFYERLRLDDYRGQKCYYFDFINTLKSDQIGIIKESRYTTIPPHHHKDMELNYIYEGKCTFVINGKEVEMHQGDLCIFDTNVVHSATSLKTEKDIVINIVFRKEFFNSVFLSRMSQKGILTSFLLNAISKNRRHDQYIIFKTQENFKVHTLIQYLLCEYFGPSKCYQELIKTYVSAIFLELINTLYDDQEKFSDDENNQTTLIPVLNYIEENYNRCHLEDVSEKFGYNPNYLSNMLKKKTGMSFIEIKTSQQMTEGAFLLANSKLTINEIIYKVGCNNVNFFYKKFKSFYGMTPKEYRMNVNEHYHFG</sequence>
<dbReference type="PANTHER" id="PTHR43280">
    <property type="entry name" value="ARAC-FAMILY TRANSCRIPTIONAL REGULATOR"/>
    <property type="match status" value="1"/>
</dbReference>
<keyword evidence="6" id="KW-1185">Reference proteome</keyword>
<dbReference type="SUPFAM" id="SSF51182">
    <property type="entry name" value="RmlC-like cupins"/>
    <property type="match status" value="1"/>
</dbReference>
<name>A0A7G9GQ41_9FIRM</name>
<dbReference type="InterPro" id="IPR009057">
    <property type="entry name" value="Homeodomain-like_sf"/>
</dbReference>
<keyword evidence="3" id="KW-0804">Transcription</keyword>
<dbReference type="Pfam" id="PF12833">
    <property type="entry name" value="HTH_18"/>
    <property type="match status" value="1"/>
</dbReference>
<evidence type="ECO:0000256" key="3">
    <source>
        <dbReference type="ARBA" id="ARBA00023163"/>
    </source>
</evidence>
<dbReference type="GO" id="GO:0003700">
    <property type="term" value="F:DNA-binding transcription factor activity"/>
    <property type="evidence" value="ECO:0007669"/>
    <property type="project" value="InterPro"/>
</dbReference>
<evidence type="ECO:0000256" key="2">
    <source>
        <dbReference type="ARBA" id="ARBA00023125"/>
    </source>
</evidence>
<dbReference type="EMBL" id="CP060636">
    <property type="protein sequence ID" value="QNM12923.1"/>
    <property type="molecule type" value="Genomic_DNA"/>
</dbReference>
<dbReference type="RefSeq" id="WP_117456073.1">
    <property type="nucleotide sequence ID" value="NZ_CP060636.1"/>
</dbReference>
<dbReference type="PROSITE" id="PS01124">
    <property type="entry name" value="HTH_ARAC_FAMILY_2"/>
    <property type="match status" value="1"/>
</dbReference>
<dbReference type="Gene3D" id="1.10.10.60">
    <property type="entry name" value="Homeodomain-like"/>
    <property type="match status" value="2"/>
</dbReference>
<dbReference type="AlphaFoldDB" id="A0A7G9GQ41"/>
<keyword evidence="2" id="KW-0238">DNA-binding</keyword>
<evidence type="ECO:0000259" key="4">
    <source>
        <dbReference type="PROSITE" id="PS01124"/>
    </source>
</evidence>
<organism evidence="5 6">
    <name type="scientific">[Eubacterium] hominis</name>
    <dbReference type="NCBI Taxonomy" id="2764325"/>
    <lineage>
        <taxon>Bacteria</taxon>
        <taxon>Bacillati</taxon>
        <taxon>Bacillota</taxon>
        <taxon>Erysipelotrichia</taxon>
        <taxon>Erysipelotrichales</taxon>
        <taxon>Erysipelotrichaceae</taxon>
        <taxon>Amedibacillus</taxon>
    </lineage>
</organism>
<dbReference type="SMART" id="SM00342">
    <property type="entry name" value="HTH_ARAC"/>
    <property type="match status" value="1"/>
</dbReference>
<feature type="domain" description="HTH araC/xylS-type" evidence="4">
    <location>
        <begin position="231"/>
        <end position="328"/>
    </location>
</feature>
<dbReference type="InterPro" id="IPR018060">
    <property type="entry name" value="HTH_AraC"/>
</dbReference>